<keyword evidence="2" id="KW-1185">Reference proteome</keyword>
<protein>
    <submittedName>
        <fullName evidence="3">Uncharacterized protein LOC111598309</fullName>
    </submittedName>
</protein>
<proteinExistence type="predicted"/>
<keyword evidence="1" id="KW-0472">Membrane</keyword>
<keyword evidence="1" id="KW-1133">Transmembrane helix</keyword>
<feature type="transmembrane region" description="Helical" evidence="1">
    <location>
        <begin position="6"/>
        <end position="26"/>
    </location>
</feature>
<gene>
    <name evidence="3" type="primary">LOC111598309</name>
</gene>
<feature type="transmembrane region" description="Helical" evidence="1">
    <location>
        <begin position="33"/>
        <end position="54"/>
    </location>
</feature>
<dbReference type="InterPro" id="IPR032007">
    <property type="entry name" value="DUF4791"/>
</dbReference>
<dbReference type="OrthoDB" id="7879382at2759"/>
<dbReference type="Proteomes" id="UP000504633">
    <property type="component" value="Unplaced"/>
</dbReference>
<sequence>MSDNAAVSGVLNAVLCGVTGYGLYAMPPQAHPFAFSACLIGFCHGLLGLIDMFVGSDGTKTGKETTNAIMEIVPLPLVNIELFFGGESNNIALGHGLFIVPMAISVLVGLIKGEGDDADEAVETLKLLTILGNITSLCYLAINEGSYIMGGMAFLAFLTKIGSEFLESYVEGSGYPVKYISWSGFYFLASMAVGGEK</sequence>
<dbReference type="GeneID" id="111598309"/>
<organism evidence="2 3">
    <name type="scientific">Drosophila hydei</name>
    <name type="common">Fruit fly</name>
    <dbReference type="NCBI Taxonomy" id="7224"/>
    <lineage>
        <taxon>Eukaryota</taxon>
        <taxon>Metazoa</taxon>
        <taxon>Ecdysozoa</taxon>
        <taxon>Arthropoda</taxon>
        <taxon>Hexapoda</taxon>
        <taxon>Insecta</taxon>
        <taxon>Pterygota</taxon>
        <taxon>Neoptera</taxon>
        <taxon>Endopterygota</taxon>
        <taxon>Diptera</taxon>
        <taxon>Brachycera</taxon>
        <taxon>Muscomorpha</taxon>
        <taxon>Ephydroidea</taxon>
        <taxon>Drosophilidae</taxon>
        <taxon>Drosophila</taxon>
    </lineage>
</organism>
<name>A0A6J1LQU4_DROHY</name>
<accession>A0A6J1LQU4</accession>
<reference evidence="3" key="1">
    <citation type="submission" date="2025-08" db="UniProtKB">
        <authorList>
            <consortium name="RefSeq"/>
        </authorList>
    </citation>
    <scope>IDENTIFICATION</scope>
    <source>
        <strain evidence="3">15085-1641.00</strain>
        <tissue evidence="3">Whole body</tissue>
    </source>
</reference>
<dbReference type="AlphaFoldDB" id="A0A6J1LQU4"/>
<dbReference type="KEGG" id="dhe:111598309"/>
<evidence type="ECO:0000313" key="2">
    <source>
        <dbReference type="Proteomes" id="UP000504633"/>
    </source>
</evidence>
<evidence type="ECO:0000313" key="3">
    <source>
        <dbReference type="RefSeq" id="XP_023169270.1"/>
    </source>
</evidence>
<dbReference type="OMA" id="LFIVPMA"/>
<dbReference type="RefSeq" id="XP_023169270.1">
    <property type="nucleotide sequence ID" value="XM_023313502.2"/>
</dbReference>
<keyword evidence="1" id="KW-0812">Transmembrane</keyword>
<dbReference type="Pfam" id="PF16039">
    <property type="entry name" value="DUF4791"/>
    <property type="match status" value="1"/>
</dbReference>
<feature type="transmembrane region" description="Helical" evidence="1">
    <location>
        <begin position="91"/>
        <end position="111"/>
    </location>
</feature>
<evidence type="ECO:0000256" key="1">
    <source>
        <dbReference type="SAM" id="Phobius"/>
    </source>
</evidence>
<feature type="transmembrane region" description="Helical" evidence="1">
    <location>
        <begin position="179"/>
        <end position="195"/>
    </location>
</feature>